<keyword evidence="2" id="KW-1185">Reference proteome</keyword>
<dbReference type="Proteomes" id="UP000286997">
    <property type="component" value="Unassembled WGS sequence"/>
</dbReference>
<gene>
    <name evidence="1" type="ORF">EOE48_15315</name>
</gene>
<sequence>MTALYIGSIRTRGGYRPPVTVRAESKDEARHYLSARYPCDRIEAVLPARYWPPCSDTGRDRGDIREHHG</sequence>
<reference evidence="1 2" key="1">
    <citation type="submission" date="2019-01" db="EMBL/GenBank/DDBJ databases">
        <authorList>
            <person name="Chen W.-M."/>
        </authorList>
    </citation>
    <scope>NUCLEOTIDE SEQUENCE [LARGE SCALE GENOMIC DNA]</scope>
    <source>
        <strain evidence="1 2">TER-1</strain>
    </source>
</reference>
<name>A0A3S2W960_9HYPH</name>
<evidence type="ECO:0000313" key="2">
    <source>
        <dbReference type="Proteomes" id="UP000286997"/>
    </source>
</evidence>
<dbReference type="AlphaFoldDB" id="A0A3S2W960"/>
<evidence type="ECO:0000313" key="1">
    <source>
        <dbReference type="EMBL" id="RVU16834.1"/>
    </source>
</evidence>
<dbReference type="EMBL" id="SACP01000014">
    <property type="protein sequence ID" value="RVU16834.1"/>
    <property type="molecule type" value="Genomic_DNA"/>
</dbReference>
<dbReference type="OrthoDB" id="8000396at2"/>
<protein>
    <submittedName>
        <fullName evidence="1">Uncharacterized protein</fullName>
    </submittedName>
</protein>
<accession>A0A3S2W960</accession>
<organism evidence="1 2">
    <name type="scientific">Methylobacterium oryzihabitans</name>
    <dbReference type="NCBI Taxonomy" id="2499852"/>
    <lineage>
        <taxon>Bacteria</taxon>
        <taxon>Pseudomonadati</taxon>
        <taxon>Pseudomonadota</taxon>
        <taxon>Alphaproteobacteria</taxon>
        <taxon>Hyphomicrobiales</taxon>
        <taxon>Methylobacteriaceae</taxon>
        <taxon>Methylobacterium</taxon>
    </lineage>
</organism>
<comment type="caution">
    <text evidence="1">The sequence shown here is derived from an EMBL/GenBank/DDBJ whole genome shotgun (WGS) entry which is preliminary data.</text>
</comment>
<dbReference type="RefSeq" id="WP_127730606.1">
    <property type="nucleotide sequence ID" value="NZ_SACP01000014.1"/>
</dbReference>
<proteinExistence type="predicted"/>